<reference evidence="1 2" key="1">
    <citation type="submission" date="2024-06" db="EMBL/GenBank/DDBJ databases">
        <title>Complete genome of Phlyctema vagabunda strain 19-DSS-EL-015.</title>
        <authorList>
            <person name="Fiorenzani C."/>
        </authorList>
    </citation>
    <scope>NUCLEOTIDE SEQUENCE [LARGE SCALE GENOMIC DNA]</scope>
    <source>
        <strain evidence="1 2">19-DSS-EL-015</strain>
    </source>
</reference>
<gene>
    <name evidence="1" type="ORF">PVAG01_11241</name>
</gene>
<accession>A0ABR4P1Q6</accession>
<comment type="caution">
    <text evidence="1">The sequence shown here is derived from an EMBL/GenBank/DDBJ whole genome shotgun (WGS) entry which is preliminary data.</text>
</comment>
<dbReference type="Proteomes" id="UP001629113">
    <property type="component" value="Unassembled WGS sequence"/>
</dbReference>
<dbReference type="EMBL" id="JBFCZG010000011">
    <property type="protein sequence ID" value="KAL3417241.1"/>
    <property type="molecule type" value="Genomic_DNA"/>
</dbReference>
<name>A0ABR4P1Q6_9HELO</name>
<keyword evidence="2" id="KW-1185">Reference proteome</keyword>
<organism evidence="1 2">
    <name type="scientific">Phlyctema vagabunda</name>
    <dbReference type="NCBI Taxonomy" id="108571"/>
    <lineage>
        <taxon>Eukaryota</taxon>
        <taxon>Fungi</taxon>
        <taxon>Dikarya</taxon>
        <taxon>Ascomycota</taxon>
        <taxon>Pezizomycotina</taxon>
        <taxon>Leotiomycetes</taxon>
        <taxon>Helotiales</taxon>
        <taxon>Dermateaceae</taxon>
        <taxon>Phlyctema</taxon>
    </lineage>
</organism>
<protein>
    <submittedName>
        <fullName evidence="1">Uncharacterized protein</fullName>
    </submittedName>
</protein>
<evidence type="ECO:0000313" key="1">
    <source>
        <dbReference type="EMBL" id="KAL3417241.1"/>
    </source>
</evidence>
<sequence>MMLGVKKPIFIAIGSLCLNAYKARVTVSTREKKSIPDPPEYIAKLLKQRETAKLSRAAASISEKGKEMFNSEQDLITLDKDSGSKRPSNPIQRDALAGDDAFWLNESLQGSVLPDSAAEMMNMDTEDFLAQDYLFDTPDGEVIDWVQWDSWLGNIDPACSNIRPGLS</sequence>
<evidence type="ECO:0000313" key="2">
    <source>
        <dbReference type="Proteomes" id="UP001629113"/>
    </source>
</evidence>
<proteinExistence type="predicted"/>